<comment type="caution">
    <text evidence="1">The sequence shown here is derived from an EMBL/GenBank/DDBJ whole genome shotgun (WGS) entry which is preliminary data.</text>
</comment>
<name>A0A834SPN3_9FABA</name>
<reference evidence="1" key="1">
    <citation type="submission" date="2020-09" db="EMBL/GenBank/DDBJ databases">
        <title>Genome-Enabled Discovery of Anthraquinone Biosynthesis in Senna tora.</title>
        <authorList>
            <person name="Kang S.-H."/>
            <person name="Pandey R.P."/>
            <person name="Lee C.-M."/>
            <person name="Sim J.-S."/>
            <person name="Jeong J.-T."/>
            <person name="Choi B.-S."/>
            <person name="Jung M."/>
            <person name="Ginzburg D."/>
            <person name="Zhao K."/>
            <person name="Won S.Y."/>
            <person name="Oh T.-J."/>
            <person name="Yu Y."/>
            <person name="Kim N.-H."/>
            <person name="Lee O.R."/>
            <person name="Lee T.-H."/>
            <person name="Bashyal P."/>
            <person name="Kim T.-S."/>
            <person name="Lee W.-H."/>
            <person name="Kawkins C."/>
            <person name="Kim C.-K."/>
            <person name="Kim J.S."/>
            <person name="Ahn B.O."/>
            <person name="Rhee S.Y."/>
            <person name="Sohng J.K."/>
        </authorList>
    </citation>
    <scope>NUCLEOTIDE SEQUENCE</scope>
    <source>
        <tissue evidence="1">Leaf</tissue>
    </source>
</reference>
<accession>A0A834SPN3</accession>
<protein>
    <submittedName>
        <fullName evidence="1">Cyclin-dependent kinase G-2 isoform X1</fullName>
    </submittedName>
</protein>
<keyword evidence="1" id="KW-0808">Transferase</keyword>
<organism evidence="1 2">
    <name type="scientific">Senna tora</name>
    <dbReference type="NCBI Taxonomy" id="362788"/>
    <lineage>
        <taxon>Eukaryota</taxon>
        <taxon>Viridiplantae</taxon>
        <taxon>Streptophyta</taxon>
        <taxon>Embryophyta</taxon>
        <taxon>Tracheophyta</taxon>
        <taxon>Spermatophyta</taxon>
        <taxon>Magnoliopsida</taxon>
        <taxon>eudicotyledons</taxon>
        <taxon>Gunneridae</taxon>
        <taxon>Pentapetalae</taxon>
        <taxon>rosids</taxon>
        <taxon>fabids</taxon>
        <taxon>Fabales</taxon>
        <taxon>Fabaceae</taxon>
        <taxon>Caesalpinioideae</taxon>
        <taxon>Cassia clade</taxon>
        <taxon>Senna</taxon>
    </lineage>
</organism>
<gene>
    <name evidence="1" type="ORF">G2W53_039247</name>
</gene>
<evidence type="ECO:0000313" key="1">
    <source>
        <dbReference type="EMBL" id="KAF7807086.1"/>
    </source>
</evidence>
<dbReference type="GO" id="GO:0016301">
    <property type="term" value="F:kinase activity"/>
    <property type="evidence" value="ECO:0007669"/>
    <property type="project" value="UniProtKB-KW"/>
</dbReference>
<evidence type="ECO:0000313" key="2">
    <source>
        <dbReference type="Proteomes" id="UP000634136"/>
    </source>
</evidence>
<keyword evidence="2" id="KW-1185">Reference proteome</keyword>
<dbReference type="EMBL" id="JAAIUW010000012">
    <property type="protein sequence ID" value="KAF7807086.1"/>
    <property type="molecule type" value="Genomic_DNA"/>
</dbReference>
<sequence length="181" mass="20603">MAVGRQGAYNDNKYRDREFNFDVSRWALSNSKEDYDQIRTGNRDVVRARNTNARDRIRVRQKDVRKEKPLMAITIHLRVGVTRGTVTHRFVNIAKQHYRSTGESGHPEKAASMGEVVSNARPTTGLNGVLRSSGRSPSWNCVISSTSELMRMRVAYIELDNDRVPAYSLILQNWHTITTGP</sequence>
<proteinExistence type="predicted"/>
<dbReference type="AlphaFoldDB" id="A0A834SPN3"/>
<keyword evidence="1" id="KW-0418">Kinase</keyword>
<dbReference type="Proteomes" id="UP000634136">
    <property type="component" value="Unassembled WGS sequence"/>
</dbReference>